<dbReference type="Proteomes" id="UP000006039">
    <property type="component" value="Unassembled WGS sequence"/>
</dbReference>
<feature type="chain" id="PRO_5015094100" description="GDS1 winged helix domain-containing protein" evidence="2">
    <location>
        <begin position="20"/>
        <end position="464"/>
    </location>
</feature>
<protein>
    <recommendedName>
        <fullName evidence="3">GDS1 winged helix domain-containing protein</fullName>
    </recommendedName>
</protein>
<reference evidence="4" key="3">
    <citation type="submission" date="2010-09" db="EMBL/GenBank/DDBJ databases">
        <title>Annotation of Gaeumannomyces graminis var. tritici R3-111a-1.</title>
        <authorList>
            <consortium name="The Broad Institute Genome Sequencing Platform"/>
            <person name="Ma L.-J."/>
            <person name="Dead R."/>
            <person name="Young S.K."/>
            <person name="Zeng Q."/>
            <person name="Gargeya S."/>
            <person name="Fitzgerald M."/>
            <person name="Haas B."/>
            <person name="Abouelleil A."/>
            <person name="Alvarado L."/>
            <person name="Arachchi H.M."/>
            <person name="Berlin A."/>
            <person name="Brown A."/>
            <person name="Chapman S.B."/>
            <person name="Chen Z."/>
            <person name="Dunbar C."/>
            <person name="Freedman E."/>
            <person name="Gearin G."/>
            <person name="Gellesch M."/>
            <person name="Goldberg J."/>
            <person name="Griggs A."/>
            <person name="Gujja S."/>
            <person name="Heiman D."/>
            <person name="Howarth C."/>
            <person name="Larson L."/>
            <person name="Lui A."/>
            <person name="MacDonald P.J.P."/>
            <person name="Mehta T."/>
            <person name="Montmayeur A."/>
            <person name="Murphy C."/>
            <person name="Neiman D."/>
            <person name="Pearson M."/>
            <person name="Priest M."/>
            <person name="Roberts A."/>
            <person name="Saif S."/>
            <person name="Shea T."/>
            <person name="Shenoy N."/>
            <person name="Sisk P."/>
            <person name="Stolte C."/>
            <person name="Sykes S."/>
            <person name="Yandava C."/>
            <person name="Wortman J."/>
            <person name="Nusbaum C."/>
            <person name="Birren B."/>
        </authorList>
    </citation>
    <scope>NUCLEOTIDE SEQUENCE</scope>
    <source>
        <strain evidence="4">R3-111a-1</strain>
    </source>
</reference>
<reference evidence="5" key="4">
    <citation type="journal article" date="2015" name="G3 (Bethesda)">
        <title>Genome sequences of three phytopathogenic species of the Magnaporthaceae family of fungi.</title>
        <authorList>
            <person name="Okagaki L.H."/>
            <person name="Nunes C.C."/>
            <person name="Sailsbery J."/>
            <person name="Clay B."/>
            <person name="Brown D."/>
            <person name="John T."/>
            <person name="Oh Y."/>
            <person name="Young N."/>
            <person name="Fitzgerald M."/>
            <person name="Haas B.J."/>
            <person name="Zeng Q."/>
            <person name="Young S."/>
            <person name="Adiconis X."/>
            <person name="Fan L."/>
            <person name="Levin J.Z."/>
            <person name="Mitchell T.K."/>
            <person name="Okubara P.A."/>
            <person name="Farman M.L."/>
            <person name="Kohn L.M."/>
            <person name="Birren B."/>
            <person name="Ma L.-J."/>
            <person name="Dean R.A."/>
        </authorList>
    </citation>
    <scope>NUCLEOTIDE SEQUENCE</scope>
    <source>
        <strain evidence="5">R3-111a-1</strain>
    </source>
</reference>
<gene>
    <name evidence="5" type="primary">20341056</name>
    <name evidence="4" type="ORF">GGTG_00598</name>
</gene>
<reference evidence="4" key="2">
    <citation type="submission" date="2010-07" db="EMBL/GenBank/DDBJ databases">
        <authorList>
            <consortium name="The Broad Institute Genome Sequencing Platform"/>
            <consortium name="Broad Institute Genome Sequencing Center for Infectious Disease"/>
            <person name="Ma L.-J."/>
            <person name="Dead R."/>
            <person name="Young S."/>
            <person name="Zeng Q."/>
            <person name="Koehrsen M."/>
            <person name="Alvarado L."/>
            <person name="Berlin A."/>
            <person name="Chapman S.B."/>
            <person name="Chen Z."/>
            <person name="Freedman E."/>
            <person name="Gellesch M."/>
            <person name="Goldberg J."/>
            <person name="Griggs A."/>
            <person name="Gujja S."/>
            <person name="Heilman E.R."/>
            <person name="Heiman D."/>
            <person name="Hepburn T."/>
            <person name="Howarth C."/>
            <person name="Jen D."/>
            <person name="Larson L."/>
            <person name="Mehta T."/>
            <person name="Neiman D."/>
            <person name="Pearson M."/>
            <person name="Roberts A."/>
            <person name="Saif S."/>
            <person name="Shea T."/>
            <person name="Shenoy N."/>
            <person name="Sisk P."/>
            <person name="Stolte C."/>
            <person name="Sykes S."/>
            <person name="Walk T."/>
            <person name="White J."/>
            <person name="Yandava C."/>
            <person name="Haas B."/>
            <person name="Nusbaum C."/>
            <person name="Birren B."/>
        </authorList>
    </citation>
    <scope>NUCLEOTIDE SEQUENCE</scope>
    <source>
        <strain evidence="4">R3-111a-1</strain>
    </source>
</reference>
<feature type="signal peptide" evidence="2">
    <location>
        <begin position="1"/>
        <end position="19"/>
    </location>
</feature>
<feature type="compositionally biased region" description="Low complexity" evidence="1">
    <location>
        <begin position="66"/>
        <end position="85"/>
    </location>
</feature>
<feature type="domain" description="GDS1 winged helix" evidence="3">
    <location>
        <begin position="150"/>
        <end position="244"/>
    </location>
</feature>
<name>J3NH60_GAET3</name>
<sequence length="464" mass="51004">MSCVSCLLRCTFCLLLSSAVPLPFFFSTPLFPPAIIMSAGYNTRKVSLSLPSLGIALPGNHHAARRNSPTSTTTAPARPTTATSPKSQSSNKKRKASHDGDSQSPRPASQPRKLAPPRPQASKLERTPPPSPTSSVEMMDRDVVEPKPIDLESINDDIVEAVVRVLISQGNRPHLVKELATILMLQLRIVQQSANPCAIISSRLATFLKRPCWTTSSPCPLAKELETVHPRRTYFYLTTCPHPPFSDSTVSTPIIKRSSIITPSLSSGTSASEDADDLERRRVLSPSPEVDLSAPEFDDLDDDLPMPTTPIGSFSSRFPPAASQQHRQHHHRHHPHSRHHRSGSPPLEKDEKEFTQTANVLQQKRKATGHLLASAPADSIVDIPYNSRDENLFGGLQPRTLSPTAGHHIINFSITSPSMRPSFGGSLKRDVEADGWARLDSMLEWDRNPENVELDELDGLLVDF</sequence>
<reference evidence="6" key="1">
    <citation type="submission" date="2010-07" db="EMBL/GenBank/DDBJ databases">
        <title>The genome sequence of Gaeumannomyces graminis var. tritici strain R3-111a-1.</title>
        <authorList>
            <consortium name="The Broad Institute Genome Sequencing Platform"/>
            <person name="Ma L.-J."/>
            <person name="Dead R."/>
            <person name="Young S."/>
            <person name="Zeng Q."/>
            <person name="Koehrsen M."/>
            <person name="Alvarado L."/>
            <person name="Berlin A."/>
            <person name="Chapman S.B."/>
            <person name="Chen Z."/>
            <person name="Freedman E."/>
            <person name="Gellesch M."/>
            <person name="Goldberg J."/>
            <person name="Griggs A."/>
            <person name="Gujja S."/>
            <person name="Heilman E.R."/>
            <person name="Heiman D."/>
            <person name="Hepburn T."/>
            <person name="Howarth C."/>
            <person name="Jen D."/>
            <person name="Larson L."/>
            <person name="Mehta T."/>
            <person name="Neiman D."/>
            <person name="Pearson M."/>
            <person name="Roberts A."/>
            <person name="Saif S."/>
            <person name="Shea T."/>
            <person name="Shenoy N."/>
            <person name="Sisk P."/>
            <person name="Stolte C."/>
            <person name="Sykes S."/>
            <person name="Walk T."/>
            <person name="White J."/>
            <person name="Yandava C."/>
            <person name="Haas B."/>
            <person name="Nusbaum C."/>
            <person name="Birren B."/>
        </authorList>
    </citation>
    <scope>NUCLEOTIDE SEQUENCE [LARGE SCALE GENOMIC DNA]</scope>
    <source>
        <strain evidence="6">R3-111a-1</strain>
    </source>
</reference>
<dbReference type="eggNOG" id="ENOG502S2UH">
    <property type="taxonomic scope" value="Eukaryota"/>
</dbReference>
<dbReference type="HOGENOM" id="CLU_036462_0_0_1"/>
<dbReference type="GeneID" id="20341056"/>
<proteinExistence type="predicted"/>
<accession>J3NH60</accession>
<reference evidence="5" key="5">
    <citation type="submission" date="2018-04" db="UniProtKB">
        <authorList>
            <consortium name="EnsemblFungi"/>
        </authorList>
    </citation>
    <scope>IDENTIFICATION</scope>
    <source>
        <strain evidence="5">R3-111a-1</strain>
    </source>
</reference>
<feature type="region of interest" description="Disordered" evidence="1">
    <location>
        <begin position="263"/>
        <end position="355"/>
    </location>
</feature>
<evidence type="ECO:0000313" key="6">
    <source>
        <dbReference type="Proteomes" id="UP000006039"/>
    </source>
</evidence>
<dbReference type="STRING" id="644352.J3NH60"/>
<dbReference type="AlphaFoldDB" id="J3NH60"/>
<dbReference type="Pfam" id="PF25318">
    <property type="entry name" value="WHD_GDS1"/>
    <property type="match status" value="1"/>
</dbReference>
<feature type="compositionally biased region" description="Basic residues" evidence="1">
    <location>
        <begin position="326"/>
        <end position="342"/>
    </location>
</feature>
<keyword evidence="2" id="KW-0732">Signal</keyword>
<evidence type="ECO:0000259" key="3">
    <source>
        <dbReference type="Pfam" id="PF25318"/>
    </source>
</evidence>
<evidence type="ECO:0000256" key="2">
    <source>
        <dbReference type="SAM" id="SignalP"/>
    </source>
</evidence>
<feature type="compositionally biased region" description="Polar residues" evidence="1">
    <location>
        <begin position="263"/>
        <end position="272"/>
    </location>
</feature>
<evidence type="ECO:0000313" key="4">
    <source>
        <dbReference type="EMBL" id="EJT80603.1"/>
    </source>
</evidence>
<feature type="region of interest" description="Disordered" evidence="1">
    <location>
        <begin position="59"/>
        <end position="142"/>
    </location>
</feature>
<dbReference type="RefSeq" id="XP_009216612.1">
    <property type="nucleotide sequence ID" value="XM_009218348.1"/>
</dbReference>
<dbReference type="InterPro" id="IPR057511">
    <property type="entry name" value="WH_GDS1"/>
</dbReference>
<dbReference type="EMBL" id="GL385395">
    <property type="protein sequence ID" value="EJT80603.1"/>
    <property type="molecule type" value="Genomic_DNA"/>
</dbReference>
<organism evidence="4">
    <name type="scientific">Gaeumannomyces tritici (strain R3-111a-1)</name>
    <name type="common">Wheat and barley take-all root rot fungus</name>
    <name type="synonym">Gaeumannomyces graminis var. tritici</name>
    <dbReference type="NCBI Taxonomy" id="644352"/>
    <lineage>
        <taxon>Eukaryota</taxon>
        <taxon>Fungi</taxon>
        <taxon>Dikarya</taxon>
        <taxon>Ascomycota</taxon>
        <taxon>Pezizomycotina</taxon>
        <taxon>Sordariomycetes</taxon>
        <taxon>Sordariomycetidae</taxon>
        <taxon>Magnaporthales</taxon>
        <taxon>Magnaporthaceae</taxon>
        <taxon>Gaeumannomyces</taxon>
    </lineage>
</organism>
<dbReference type="EnsemblFungi" id="EJT80603">
    <property type="protein sequence ID" value="EJT80603"/>
    <property type="gene ID" value="GGTG_00598"/>
</dbReference>
<evidence type="ECO:0000256" key="1">
    <source>
        <dbReference type="SAM" id="MobiDB-lite"/>
    </source>
</evidence>
<dbReference type="OrthoDB" id="4150221at2759"/>
<dbReference type="VEuPathDB" id="FungiDB:GGTG_00598"/>
<keyword evidence="6" id="KW-1185">Reference proteome</keyword>
<evidence type="ECO:0000313" key="5">
    <source>
        <dbReference type="EnsemblFungi" id="EJT80603"/>
    </source>
</evidence>